<sequence>MQDPLKRNKAFKESYLSCQAHKKYLTPYNVETLMTSLQQLREQTVSTSKSSSSTSKKPRSQECSFVDSYLQSALPTVSHKPLITENKPWSKGGRISERLSLGESSTPRCKEGEERGGLLGASLSWEKPSMSTNTGILRPLPSISHESGPAIADRPHSSSGYSSCSRTSTSMHEMRGNTRASLRPDFRKLLEMPRLEPSIIQSLTKPCSDPATCRLSGCTWNTESKSSEQTSLSDSQDLSEGEEEEEEEGESDSGWLEDEDDLMSDLGEDGIGIEGSLLSRGTWELESIGGESHETDSGQLLINDHLSPHSERRGICTSAMIPARVCYPGEKEGGVSPALTPSLFPNRQPTIHFPLPKENYEELSSKDKLLLKWKPSTITPNVIKHTLNKVGFTYTSKASEWIGYWGKHMKSEGFKTILPHQKVNHLPGSFQIGRKDRLWRNLSKMQAHFGKRDYDFVPLTFVLPSDTRSLKRTWEGTHRQKWIIKPPASARGIGIQVVHKWSQIPKKRPLIVQKYISDPFLINDSKFDLRIYAYVSCIDPLTIYLYRDGLVRFATKKYSQSNRTLSNRFVHLTNYSVNKKFILITCIITCFSIRGLLALWEYMETQLGIDPSLVWKKIQDLVIKTMMSCEGYIASLIKANCRDSSTVHELFGFDIMLDKNLKPWLLEVNVSPSLHSNSQLDYNIKAPMMRDLFNMAGFSLPKSSQFSTTTYRSMTSKERLKHSHYSRLAGRECDRHSILRELTQHDYKILTRFIDENNRRGGFIRIYPTTETIGHYTPYFQYERYNNILVEEWLKEYGKKPEQGISWLKSANIC</sequence>
<protein>
    <recommendedName>
        <fullName evidence="7">Tubulin polyglutamylase TTLL4-like</fullName>
    </recommendedName>
</protein>
<feature type="compositionally biased region" description="Low complexity" evidence="4">
    <location>
        <begin position="157"/>
        <end position="170"/>
    </location>
</feature>
<dbReference type="PANTHER" id="PTHR12241">
    <property type="entry name" value="TUBULIN POLYGLUTAMYLASE"/>
    <property type="match status" value="1"/>
</dbReference>
<dbReference type="GO" id="GO:0015631">
    <property type="term" value="F:tubulin binding"/>
    <property type="evidence" value="ECO:0007669"/>
    <property type="project" value="TreeGrafter"/>
</dbReference>
<dbReference type="PANTHER" id="PTHR12241:SF162">
    <property type="entry name" value="TUBULIN MONOGLUTAMYLASE TTLL4"/>
    <property type="match status" value="1"/>
</dbReference>
<accession>A0AAN0K2V3</accession>
<reference evidence="5" key="2">
    <citation type="submission" date="2024-06" db="UniProtKB">
        <authorList>
            <consortium name="EnsemblMetazoa"/>
        </authorList>
    </citation>
    <scope>IDENTIFICATION</scope>
</reference>
<evidence type="ECO:0000256" key="3">
    <source>
        <dbReference type="ARBA" id="ARBA00022840"/>
    </source>
</evidence>
<reference evidence="6" key="1">
    <citation type="journal article" date="2010" name="Nature">
        <title>The Amphimedon queenslandica genome and the evolution of animal complexity.</title>
        <authorList>
            <person name="Srivastava M."/>
            <person name="Simakov O."/>
            <person name="Chapman J."/>
            <person name="Fahey B."/>
            <person name="Gauthier M.E."/>
            <person name="Mitros T."/>
            <person name="Richards G.S."/>
            <person name="Conaco C."/>
            <person name="Dacre M."/>
            <person name="Hellsten U."/>
            <person name="Larroux C."/>
            <person name="Putnam N.H."/>
            <person name="Stanke M."/>
            <person name="Adamska M."/>
            <person name="Darling A."/>
            <person name="Degnan S.M."/>
            <person name="Oakley T.H."/>
            <person name="Plachetzki D.C."/>
            <person name="Zhai Y."/>
            <person name="Adamski M."/>
            <person name="Calcino A."/>
            <person name="Cummins S.F."/>
            <person name="Goodstein D.M."/>
            <person name="Harris C."/>
            <person name="Jackson D.J."/>
            <person name="Leys S.P."/>
            <person name="Shu S."/>
            <person name="Woodcroft B.J."/>
            <person name="Vervoort M."/>
            <person name="Kosik K.S."/>
            <person name="Manning G."/>
            <person name="Degnan B.M."/>
            <person name="Rokhsar D.S."/>
        </authorList>
    </citation>
    <scope>NUCLEOTIDE SEQUENCE [LARGE SCALE GENOMIC DNA]</scope>
</reference>
<feature type="compositionally biased region" description="Polar residues" evidence="4">
    <location>
        <begin position="221"/>
        <end position="230"/>
    </location>
</feature>
<dbReference type="SUPFAM" id="SSF56059">
    <property type="entry name" value="Glutathione synthetase ATP-binding domain-like"/>
    <property type="match status" value="1"/>
</dbReference>
<dbReference type="GO" id="GO:0070740">
    <property type="term" value="F:tubulin-glutamic acid ligase activity"/>
    <property type="evidence" value="ECO:0007669"/>
    <property type="project" value="TreeGrafter"/>
</dbReference>
<dbReference type="GeneID" id="100635385"/>
<proteinExistence type="predicted"/>
<keyword evidence="2" id="KW-0547">Nucleotide-binding</keyword>
<dbReference type="Gene3D" id="3.30.470.20">
    <property type="entry name" value="ATP-grasp fold, B domain"/>
    <property type="match status" value="1"/>
</dbReference>
<keyword evidence="1" id="KW-0436">Ligase</keyword>
<dbReference type="KEGG" id="aqu:100635385"/>
<organism evidence="5 6">
    <name type="scientific">Amphimedon queenslandica</name>
    <name type="common">Sponge</name>
    <dbReference type="NCBI Taxonomy" id="400682"/>
    <lineage>
        <taxon>Eukaryota</taxon>
        <taxon>Metazoa</taxon>
        <taxon>Porifera</taxon>
        <taxon>Demospongiae</taxon>
        <taxon>Heteroscleromorpha</taxon>
        <taxon>Haplosclerida</taxon>
        <taxon>Niphatidae</taxon>
        <taxon>Amphimedon</taxon>
    </lineage>
</organism>
<evidence type="ECO:0000313" key="5">
    <source>
        <dbReference type="EnsemblMetazoa" id="XP_019863475.1"/>
    </source>
</evidence>
<dbReference type="Pfam" id="PF03133">
    <property type="entry name" value="TTL"/>
    <property type="match status" value="1"/>
</dbReference>
<evidence type="ECO:0000256" key="4">
    <source>
        <dbReference type="SAM" id="MobiDB-lite"/>
    </source>
</evidence>
<dbReference type="AlphaFoldDB" id="A0AAN0K2V3"/>
<name>A0AAN0K2V3_AMPQE</name>
<evidence type="ECO:0000256" key="2">
    <source>
        <dbReference type="ARBA" id="ARBA00022741"/>
    </source>
</evidence>
<feature type="region of interest" description="Disordered" evidence="4">
    <location>
        <begin position="85"/>
        <end position="115"/>
    </location>
</feature>
<feature type="region of interest" description="Disordered" evidence="4">
    <location>
        <begin position="151"/>
        <end position="179"/>
    </location>
</feature>
<dbReference type="GO" id="GO:0005524">
    <property type="term" value="F:ATP binding"/>
    <property type="evidence" value="ECO:0007669"/>
    <property type="project" value="UniProtKB-KW"/>
</dbReference>
<dbReference type="GO" id="GO:0036064">
    <property type="term" value="C:ciliary basal body"/>
    <property type="evidence" value="ECO:0007669"/>
    <property type="project" value="TreeGrafter"/>
</dbReference>
<evidence type="ECO:0000256" key="1">
    <source>
        <dbReference type="ARBA" id="ARBA00022598"/>
    </source>
</evidence>
<feature type="compositionally biased region" description="Acidic residues" evidence="4">
    <location>
        <begin position="237"/>
        <end position="268"/>
    </location>
</feature>
<dbReference type="PROSITE" id="PS51221">
    <property type="entry name" value="TTL"/>
    <property type="match status" value="1"/>
</dbReference>
<evidence type="ECO:0008006" key="7">
    <source>
        <dbReference type="Google" id="ProtNLM"/>
    </source>
</evidence>
<dbReference type="GO" id="GO:0000226">
    <property type="term" value="P:microtubule cytoskeleton organization"/>
    <property type="evidence" value="ECO:0007669"/>
    <property type="project" value="TreeGrafter"/>
</dbReference>
<dbReference type="EnsemblMetazoa" id="XM_020007916.1">
    <property type="protein sequence ID" value="XP_019863475.1"/>
    <property type="gene ID" value="LOC100635385"/>
</dbReference>
<feature type="region of interest" description="Disordered" evidence="4">
    <location>
        <begin position="221"/>
        <end position="273"/>
    </location>
</feature>
<dbReference type="Proteomes" id="UP000007879">
    <property type="component" value="Unassembled WGS sequence"/>
</dbReference>
<keyword evidence="6" id="KW-1185">Reference proteome</keyword>
<evidence type="ECO:0000313" key="6">
    <source>
        <dbReference type="Proteomes" id="UP000007879"/>
    </source>
</evidence>
<dbReference type="RefSeq" id="XP_019863475.1">
    <property type="nucleotide sequence ID" value="XM_020007916.1"/>
</dbReference>
<dbReference type="InterPro" id="IPR004344">
    <property type="entry name" value="TTL/TTLL_fam"/>
</dbReference>
<keyword evidence="3" id="KW-0067">ATP-binding</keyword>